<evidence type="ECO:0000256" key="1">
    <source>
        <dbReference type="SAM" id="MobiDB-lite"/>
    </source>
</evidence>
<organism evidence="2 3">
    <name type="scientific">Stenotrophomonas maltophilia</name>
    <name type="common">Pseudomonas maltophilia</name>
    <name type="synonym">Xanthomonas maltophilia</name>
    <dbReference type="NCBI Taxonomy" id="40324"/>
    <lineage>
        <taxon>Bacteria</taxon>
        <taxon>Pseudomonadati</taxon>
        <taxon>Pseudomonadota</taxon>
        <taxon>Gammaproteobacteria</taxon>
        <taxon>Lysobacterales</taxon>
        <taxon>Lysobacteraceae</taxon>
        <taxon>Stenotrophomonas</taxon>
        <taxon>Stenotrophomonas maltophilia group</taxon>
    </lineage>
</organism>
<gene>
    <name evidence="2" type="ORF">GPNADHDJ_02540</name>
</gene>
<accession>A0AAX1IGQ2</accession>
<proteinExistence type="predicted"/>
<feature type="region of interest" description="Disordered" evidence="1">
    <location>
        <begin position="67"/>
        <end position="109"/>
    </location>
</feature>
<dbReference type="Proteomes" id="UP000515598">
    <property type="component" value="Chromosome"/>
</dbReference>
<evidence type="ECO:0000313" key="2">
    <source>
        <dbReference type="EMBL" id="QNG78324.1"/>
    </source>
</evidence>
<reference evidence="2 3" key="1">
    <citation type="submission" date="2020-08" db="EMBL/GenBank/DDBJ databases">
        <title>Phenotypic and transcriptomic analysis of seven clinical Stenotrophomonas maltophilia isolates identify a small set of shared and commonly regulated genes involved in biofilm lifestyle.</title>
        <authorList>
            <person name="Alio I."/>
            <person name="Gudzuhn M."/>
            <person name="Streit W."/>
        </authorList>
    </citation>
    <scope>NUCLEOTIDE SEQUENCE [LARGE SCALE GENOMIC DNA]</scope>
    <source>
        <strain evidence="2 3">UHH_SKK55</strain>
    </source>
</reference>
<dbReference type="AlphaFoldDB" id="A0AAX1IGQ2"/>
<protein>
    <submittedName>
        <fullName evidence="2">Uncharacterized protein</fullName>
    </submittedName>
</protein>
<dbReference type="RefSeq" id="WP_229298529.1">
    <property type="nucleotide sequence ID" value="NZ_CP040433.1"/>
</dbReference>
<dbReference type="EMBL" id="CP060025">
    <property type="protein sequence ID" value="QNG78324.1"/>
    <property type="molecule type" value="Genomic_DNA"/>
</dbReference>
<name>A0AAX1IGQ2_STEMA</name>
<sequence length="109" mass="11696">MPSAGSALQLRRIQPIPRSKIFQHGGWQVIRAFLIGAMLVASTPARAEPRSSTLQIRLTVVESCSDDAGAPRCAAPHQRSDAPRVPPQVRDLAPPATDDSAMPSVTLIY</sequence>
<evidence type="ECO:0000313" key="3">
    <source>
        <dbReference type="Proteomes" id="UP000515598"/>
    </source>
</evidence>